<evidence type="ECO:0000313" key="5">
    <source>
        <dbReference type="EMBL" id="MBP0614985.1"/>
    </source>
</evidence>
<organism evidence="5 6">
    <name type="scientific">Jiella mangrovi</name>
    <dbReference type="NCBI Taxonomy" id="2821407"/>
    <lineage>
        <taxon>Bacteria</taxon>
        <taxon>Pseudomonadati</taxon>
        <taxon>Pseudomonadota</taxon>
        <taxon>Alphaproteobacteria</taxon>
        <taxon>Hyphomicrobiales</taxon>
        <taxon>Aurantimonadaceae</taxon>
        <taxon>Jiella</taxon>
    </lineage>
</organism>
<dbReference type="Proteomes" id="UP000678276">
    <property type="component" value="Unassembled WGS sequence"/>
</dbReference>
<dbReference type="Gene3D" id="3.40.50.2300">
    <property type="match status" value="2"/>
</dbReference>
<dbReference type="RefSeq" id="WP_209593424.1">
    <property type="nucleotide sequence ID" value="NZ_JAGJCF010000003.1"/>
</dbReference>
<name>A0ABS4BE05_9HYPH</name>
<proteinExistence type="inferred from homology"/>
<dbReference type="PANTHER" id="PTHR47151:SF2">
    <property type="entry name" value="AMINO ACID BINDING PROTEIN"/>
    <property type="match status" value="1"/>
</dbReference>
<dbReference type="EMBL" id="JAGJCF010000003">
    <property type="protein sequence ID" value="MBP0614985.1"/>
    <property type="molecule type" value="Genomic_DNA"/>
</dbReference>
<dbReference type="Pfam" id="PF13458">
    <property type="entry name" value="Peripla_BP_6"/>
    <property type="match status" value="1"/>
</dbReference>
<feature type="signal peptide" evidence="3">
    <location>
        <begin position="1"/>
        <end position="19"/>
    </location>
</feature>
<feature type="chain" id="PRO_5047053434" evidence="3">
    <location>
        <begin position="20"/>
        <end position="361"/>
    </location>
</feature>
<evidence type="ECO:0000256" key="1">
    <source>
        <dbReference type="ARBA" id="ARBA00010062"/>
    </source>
</evidence>
<gene>
    <name evidence="5" type="ORF">J6595_05265</name>
</gene>
<dbReference type="SUPFAM" id="SSF53822">
    <property type="entry name" value="Periplasmic binding protein-like I"/>
    <property type="match status" value="1"/>
</dbReference>
<evidence type="ECO:0000256" key="2">
    <source>
        <dbReference type="ARBA" id="ARBA00022729"/>
    </source>
</evidence>
<keyword evidence="2 3" id="KW-0732">Signal</keyword>
<feature type="domain" description="Leucine-binding protein" evidence="4">
    <location>
        <begin position="24"/>
        <end position="351"/>
    </location>
</feature>
<evidence type="ECO:0000259" key="4">
    <source>
        <dbReference type="Pfam" id="PF13458"/>
    </source>
</evidence>
<reference evidence="5 6" key="1">
    <citation type="submission" date="2021-04" db="EMBL/GenBank/DDBJ databases">
        <title>Whole genome sequence of Jiella sp. KSK16Y-1.</title>
        <authorList>
            <person name="Tuo L."/>
        </authorList>
    </citation>
    <scope>NUCLEOTIDE SEQUENCE [LARGE SCALE GENOMIC DNA]</scope>
    <source>
        <strain evidence="5 6">KSK16Y-1</strain>
    </source>
</reference>
<dbReference type="InterPro" id="IPR028081">
    <property type="entry name" value="Leu-bd"/>
</dbReference>
<comment type="similarity">
    <text evidence="1">Belongs to the leucine-binding protein family.</text>
</comment>
<accession>A0ABS4BE05</accession>
<protein>
    <submittedName>
        <fullName evidence="5">ABC transporter substrate-binding protein</fullName>
    </submittedName>
</protein>
<evidence type="ECO:0000313" key="6">
    <source>
        <dbReference type="Proteomes" id="UP000678276"/>
    </source>
</evidence>
<sequence length="361" mass="38022">MRALATLTAFFLVASPALAQESGPIVIGVAAPLSDAQDILGRQVTDGVAAALAADKGKTETVIADTSCSAKGGEDAAKTFVEKKAAIVVGFLCVEAIEAALPILKKAGIATIDVGVRANRLTDDNERNGYLIKRLAPRSDDEAAALTRYITARWGDKPFGLIDDGSIAARGLVDAVRRLLADEGLQPQTVDNYRPAEEKQFGLARRLQRTGVTRFFIAGDRPDIAIIARDAKETGLDLDILGAEGLFDEASVDTPLPAGIIAIGPKTSFPELAPQPEDAASDPGYLPPQGYFGTAYAAAEIATQAAAESRSSGDPLAKILSTKTFDTGLGPVRFDAKGDGNLDLFRVYEWRGDEFVEETGG</sequence>
<comment type="caution">
    <text evidence="5">The sequence shown here is derived from an EMBL/GenBank/DDBJ whole genome shotgun (WGS) entry which is preliminary data.</text>
</comment>
<keyword evidence="6" id="KW-1185">Reference proteome</keyword>
<dbReference type="PANTHER" id="PTHR47151">
    <property type="entry name" value="LEU/ILE/VAL-BINDING ABC TRANSPORTER SUBUNIT"/>
    <property type="match status" value="1"/>
</dbReference>
<evidence type="ECO:0000256" key="3">
    <source>
        <dbReference type="SAM" id="SignalP"/>
    </source>
</evidence>
<dbReference type="InterPro" id="IPR028082">
    <property type="entry name" value="Peripla_BP_I"/>
</dbReference>